<evidence type="ECO:0000256" key="2">
    <source>
        <dbReference type="SAM" id="Phobius"/>
    </source>
</evidence>
<comment type="caution">
    <text evidence="3">The sequence shown here is derived from an EMBL/GenBank/DDBJ whole genome shotgun (WGS) entry which is preliminary data.</text>
</comment>
<accession>A0A5C6CKM2</accession>
<protein>
    <submittedName>
        <fullName evidence="3">PAC2 family protein</fullName>
    </submittedName>
</protein>
<keyword evidence="2" id="KW-0812">Transmembrane</keyword>
<dbReference type="Gene3D" id="3.40.50.10900">
    <property type="entry name" value="PAC-like subunit"/>
    <property type="match status" value="1"/>
</dbReference>
<keyword evidence="2" id="KW-1133">Transmembrane helix</keyword>
<keyword evidence="4" id="KW-1185">Reference proteome</keyword>
<feature type="region of interest" description="Disordered" evidence="1">
    <location>
        <begin position="240"/>
        <end position="271"/>
    </location>
</feature>
<dbReference type="Pfam" id="PF09754">
    <property type="entry name" value="PAC2"/>
    <property type="match status" value="1"/>
</dbReference>
<dbReference type="PANTHER" id="PTHR35610">
    <property type="entry name" value="3-ISOPROPYLMALATE DEHYDRATASE-RELATED"/>
    <property type="match status" value="1"/>
</dbReference>
<sequence length="319" mass="35269">MTDSNELEHPWLVAVWPGMGHVALSAGYYLMSKLGMNQFAELSSAGLFDIDVAIVRDGLVQKPNRPQSRLFAWKAPPGQRDVIVFIGEAQPPLGKYAFCERLLDLARELRVERVFTFAAMATEMHLGDDARVFVAATGQPLLDELANTNVHRLGEGHVGGLNGVLLAAAIEKGIPGICLLGEMPHVFSQMLYPKASLAVLRVFVELAGIELDFAELAKHAEATEHRLGQLIAEVQRRLEAVEDEDTGEGDKTGGEPWQSEPTESGISPEDERHLETMFDAAKQDRSRAFELKSELDRLGVFEDYEDRFLDLFKKEDPGA</sequence>
<dbReference type="OrthoDB" id="249738at2"/>
<evidence type="ECO:0000313" key="4">
    <source>
        <dbReference type="Proteomes" id="UP000316304"/>
    </source>
</evidence>
<dbReference type="PANTHER" id="PTHR35610:SF7">
    <property type="entry name" value="3-ISOPROPYLMALATE DEHYDRATASE"/>
    <property type="match status" value="1"/>
</dbReference>
<reference evidence="3 4" key="1">
    <citation type="submission" date="2019-02" db="EMBL/GenBank/DDBJ databases">
        <title>Deep-cultivation of Planctomycetes and their phenomic and genomic characterization uncovers novel biology.</title>
        <authorList>
            <person name="Wiegand S."/>
            <person name="Jogler M."/>
            <person name="Boedeker C."/>
            <person name="Pinto D."/>
            <person name="Vollmers J."/>
            <person name="Rivas-Marin E."/>
            <person name="Kohn T."/>
            <person name="Peeters S.H."/>
            <person name="Heuer A."/>
            <person name="Rast P."/>
            <person name="Oberbeckmann S."/>
            <person name="Bunk B."/>
            <person name="Jeske O."/>
            <person name="Meyerdierks A."/>
            <person name="Storesund J.E."/>
            <person name="Kallscheuer N."/>
            <person name="Luecker S."/>
            <person name="Lage O.M."/>
            <person name="Pohl T."/>
            <person name="Merkel B.J."/>
            <person name="Hornburger P."/>
            <person name="Mueller R.-W."/>
            <person name="Bruemmer F."/>
            <person name="Labrenz M."/>
            <person name="Spormann A.M."/>
            <person name="Op Den Camp H."/>
            <person name="Overmann J."/>
            <person name="Amann R."/>
            <person name="Jetten M.S.M."/>
            <person name="Mascher T."/>
            <person name="Medema M.H."/>
            <person name="Devos D.P."/>
            <person name="Kaster A.-K."/>
            <person name="Ovreas L."/>
            <person name="Rohde M."/>
            <person name="Galperin M.Y."/>
            <person name="Jogler C."/>
        </authorList>
    </citation>
    <scope>NUCLEOTIDE SEQUENCE [LARGE SCALE GENOMIC DNA]</scope>
    <source>
        <strain evidence="3 4">Pla52o</strain>
    </source>
</reference>
<keyword evidence="2" id="KW-0472">Membrane</keyword>
<evidence type="ECO:0000313" key="3">
    <source>
        <dbReference type="EMBL" id="TWU23379.1"/>
    </source>
</evidence>
<dbReference type="InterPro" id="IPR038389">
    <property type="entry name" value="PSMG2_sf"/>
</dbReference>
<evidence type="ECO:0000256" key="1">
    <source>
        <dbReference type="SAM" id="MobiDB-lite"/>
    </source>
</evidence>
<proteinExistence type="predicted"/>
<dbReference type="EMBL" id="SJPT01000004">
    <property type="protein sequence ID" value="TWU23379.1"/>
    <property type="molecule type" value="Genomic_DNA"/>
</dbReference>
<feature type="transmembrane region" description="Helical" evidence="2">
    <location>
        <begin position="12"/>
        <end position="31"/>
    </location>
</feature>
<dbReference type="Proteomes" id="UP000316304">
    <property type="component" value="Unassembled WGS sequence"/>
</dbReference>
<organism evidence="3 4">
    <name type="scientific">Novipirellula galeiformis</name>
    <dbReference type="NCBI Taxonomy" id="2528004"/>
    <lineage>
        <taxon>Bacteria</taxon>
        <taxon>Pseudomonadati</taxon>
        <taxon>Planctomycetota</taxon>
        <taxon>Planctomycetia</taxon>
        <taxon>Pirellulales</taxon>
        <taxon>Pirellulaceae</taxon>
        <taxon>Novipirellula</taxon>
    </lineage>
</organism>
<dbReference type="InterPro" id="IPR019151">
    <property type="entry name" value="Proteasome_assmbl_chaperone_2"/>
</dbReference>
<name>A0A5C6CKM2_9BACT</name>
<dbReference type="RefSeq" id="WP_146595094.1">
    <property type="nucleotide sequence ID" value="NZ_SJPT01000004.1"/>
</dbReference>
<dbReference type="AlphaFoldDB" id="A0A5C6CKM2"/>
<dbReference type="SUPFAM" id="SSF159659">
    <property type="entry name" value="Cgl1923-like"/>
    <property type="match status" value="1"/>
</dbReference>
<gene>
    <name evidence="3" type="ORF">Pla52o_29150</name>
</gene>